<dbReference type="EnsemblMetazoa" id="CJA19197.1">
    <property type="protein sequence ID" value="CJA19197.1"/>
    <property type="gene ID" value="WBGene00138401"/>
</dbReference>
<dbReference type="AlphaFoldDB" id="A0A8R1IB42"/>
<proteinExistence type="predicted"/>
<organism evidence="1 2">
    <name type="scientific">Caenorhabditis japonica</name>
    <dbReference type="NCBI Taxonomy" id="281687"/>
    <lineage>
        <taxon>Eukaryota</taxon>
        <taxon>Metazoa</taxon>
        <taxon>Ecdysozoa</taxon>
        <taxon>Nematoda</taxon>
        <taxon>Chromadorea</taxon>
        <taxon>Rhabditida</taxon>
        <taxon>Rhabditina</taxon>
        <taxon>Rhabditomorpha</taxon>
        <taxon>Rhabditoidea</taxon>
        <taxon>Rhabditidae</taxon>
        <taxon>Peloderinae</taxon>
        <taxon>Caenorhabditis</taxon>
    </lineage>
</organism>
<reference evidence="1" key="2">
    <citation type="submission" date="2022-06" db="UniProtKB">
        <authorList>
            <consortium name="EnsemblMetazoa"/>
        </authorList>
    </citation>
    <scope>IDENTIFICATION</scope>
    <source>
        <strain evidence="1">DF5081</strain>
    </source>
</reference>
<protein>
    <submittedName>
        <fullName evidence="1">Uncharacterized protein</fullName>
    </submittedName>
</protein>
<accession>A0A8R1IB42</accession>
<reference evidence="2" key="1">
    <citation type="submission" date="2010-08" db="EMBL/GenBank/DDBJ databases">
        <authorList>
            <consortium name="Caenorhabditis japonica Sequencing Consortium"/>
            <person name="Wilson R.K."/>
        </authorList>
    </citation>
    <scope>NUCLEOTIDE SEQUENCE [LARGE SCALE GENOMIC DNA]</scope>
    <source>
        <strain evidence="2">DF5081</strain>
    </source>
</reference>
<sequence>MTNDELLYVLLNGLFHQDNGNVAIVINRDQLTGRPVTSQMSSHFGKSESRGEALKAIENATKTRKVSLTVPDEIQKVQLVTSPCDENADTLS</sequence>
<name>A0A8R1IB42_CAEJA</name>
<evidence type="ECO:0000313" key="1">
    <source>
        <dbReference type="EnsemblMetazoa" id="CJA19197.1"/>
    </source>
</evidence>
<keyword evidence="2" id="KW-1185">Reference proteome</keyword>
<dbReference type="Proteomes" id="UP000005237">
    <property type="component" value="Unassembled WGS sequence"/>
</dbReference>
<evidence type="ECO:0000313" key="2">
    <source>
        <dbReference type="Proteomes" id="UP000005237"/>
    </source>
</evidence>